<dbReference type="PROSITE" id="PS50893">
    <property type="entry name" value="ABC_TRANSPORTER_2"/>
    <property type="match status" value="1"/>
</dbReference>
<evidence type="ECO:0000256" key="4">
    <source>
        <dbReference type="ARBA" id="ARBA00022741"/>
    </source>
</evidence>
<keyword evidence="5 12" id="KW-0067">ATP-binding</keyword>
<comment type="subcellular location">
    <subcellularLocation>
        <location evidence="1">Cell membrane</location>
        <topology evidence="1">Multi-pass membrane protein</topology>
    </subcellularLocation>
</comment>
<keyword evidence="6" id="KW-1278">Translocase</keyword>
<dbReference type="EMBL" id="JBHLWV010000024">
    <property type="protein sequence ID" value="MFC0315897.1"/>
    <property type="molecule type" value="Genomic_DNA"/>
</dbReference>
<evidence type="ECO:0000313" key="13">
    <source>
        <dbReference type="Proteomes" id="UP001589783"/>
    </source>
</evidence>
<dbReference type="PANTHER" id="PTHR24221:SF654">
    <property type="entry name" value="ATP-BINDING CASSETTE SUB-FAMILY B MEMBER 6"/>
    <property type="match status" value="1"/>
</dbReference>
<dbReference type="PANTHER" id="PTHR24221">
    <property type="entry name" value="ATP-BINDING CASSETTE SUB-FAMILY B"/>
    <property type="match status" value="1"/>
</dbReference>
<dbReference type="InterPro" id="IPR036640">
    <property type="entry name" value="ABC1_TM_sf"/>
</dbReference>
<dbReference type="Gene3D" id="3.40.50.300">
    <property type="entry name" value="P-loop containing nucleotide triphosphate hydrolases"/>
    <property type="match status" value="2"/>
</dbReference>
<keyword evidence="3 10" id="KW-0812">Transmembrane</keyword>
<evidence type="ECO:0000256" key="1">
    <source>
        <dbReference type="ARBA" id="ARBA00004651"/>
    </source>
</evidence>
<evidence type="ECO:0000313" key="12">
    <source>
        <dbReference type="EMBL" id="MFC0315897.1"/>
    </source>
</evidence>
<keyword evidence="13" id="KW-1185">Reference proteome</keyword>
<dbReference type="SUPFAM" id="SSF90123">
    <property type="entry name" value="ABC transporter transmembrane region"/>
    <property type="match status" value="1"/>
</dbReference>
<evidence type="ECO:0000256" key="7">
    <source>
        <dbReference type="ARBA" id="ARBA00022989"/>
    </source>
</evidence>
<evidence type="ECO:0000259" key="11">
    <source>
        <dbReference type="PROSITE" id="PS50893"/>
    </source>
</evidence>
<feature type="transmembrane region" description="Helical" evidence="10">
    <location>
        <begin position="117"/>
        <end position="141"/>
    </location>
</feature>
<keyword evidence="2" id="KW-0997">Cell inner membrane</keyword>
<evidence type="ECO:0000256" key="3">
    <source>
        <dbReference type="ARBA" id="ARBA00022692"/>
    </source>
</evidence>
<dbReference type="Gene3D" id="1.20.1560.10">
    <property type="entry name" value="ABC transporter type 1, transmembrane domain"/>
    <property type="match status" value="1"/>
</dbReference>
<dbReference type="InterPro" id="IPR039421">
    <property type="entry name" value="Type_1_exporter"/>
</dbReference>
<feature type="domain" description="ABC transporter" evidence="11">
    <location>
        <begin position="326"/>
        <end position="488"/>
    </location>
</feature>
<keyword evidence="4" id="KW-0547">Nucleotide-binding</keyword>
<dbReference type="InterPro" id="IPR003439">
    <property type="entry name" value="ABC_transporter-like_ATP-bd"/>
</dbReference>
<dbReference type="RefSeq" id="WP_382365053.1">
    <property type="nucleotide sequence ID" value="NZ_JBHLWV010000024.1"/>
</dbReference>
<keyword evidence="8 10" id="KW-0472">Membrane</keyword>
<dbReference type="InterPro" id="IPR027417">
    <property type="entry name" value="P-loop_NTPase"/>
</dbReference>
<evidence type="ECO:0000256" key="5">
    <source>
        <dbReference type="ARBA" id="ARBA00022840"/>
    </source>
</evidence>
<evidence type="ECO:0000256" key="10">
    <source>
        <dbReference type="SAM" id="Phobius"/>
    </source>
</evidence>
<reference evidence="12 13" key="1">
    <citation type="submission" date="2024-09" db="EMBL/GenBank/DDBJ databases">
        <authorList>
            <person name="Sun Q."/>
            <person name="Mori K."/>
        </authorList>
    </citation>
    <scope>NUCLEOTIDE SEQUENCE [LARGE SCALE GENOMIC DNA]</scope>
    <source>
        <strain evidence="12 13">CCM 7957</strain>
    </source>
</reference>
<feature type="transmembrane region" description="Helical" evidence="10">
    <location>
        <begin position="227"/>
        <end position="253"/>
    </location>
</feature>
<evidence type="ECO:0000256" key="8">
    <source>
        <dbReference type="ARBA" id="ARBA00023136"/>
    </source>
</evidence>
<comment type="similarity">
    <text evidence="9">Belongs to the ABC transporter superfamily. Siderophore-Fe(3+) uptake transporter (SIUT) (TC 3.A.1.21) family.</text>
</comment>
<gene>
    <name evidence="12" type="ORF">ACFFJD_13655</name>
</gene>
<proteinExistence type="inferred from homology"/>
<dbReference type="GO" id="GO:0005524">
    <property type="term" value="F:ATP binding"/>
    <property type="evidence" value="ECO:0007669"/>
    <property type="project" value="UniProtKB-KW"/>
</dbReference>
<evidence type="ECO:0000256" key="9">
    <source>
        <dbReference type="ARBA" id="ARBA00023455"/>
    </source>
</evidence>
<feature type="transmembrane region" description="Helical" evidence="10">
    <location>
        <begin position="265"/>
        <end position="287"/>
    </location>
</feature>
<dbReference type="InterPro" id="IPR003593">
    <property type="entry name" value="AAA+_ATPase"/>
</dbReference>
<dbReference type="SMART" id="SM00382">
    <property type="entry name" value="AAA"/>
    <property type="match status" value="1"/>
</dbReference>
<keyword evidence="7 10" id="KW-1133">Transmembrane helix</keyword>
<comment type="caution">
    <text evidence="12">The sequence shown here is derived from an EMBL/GenBank/DDBJ whole genome shotgun (WGS) entry which is preliminary data.</text>
</comment>
<dbReference type="Pfam" id="PF00005">
    <property type="entry name" value="ABC_tran"/>
    <property type="match status" value="1"/>
</dbReference>
<organism evidence="12 13">
    <name type="scientific">Gordonia phosphorivorans</name>
    <dbReference type="NCBI Taxonomy" id="1056982"/>
    <lineage>
        <taxon>Bacteria</taxon>
        <taxon>Bacillati</taxon>
        <taxon>Actinomycetota</taxon>
        <taxon>Actinomycetes</taxon>
        <taxon>Mycobacteriales</taxon>
        <taxon>Gordoniaceae</taxon>
        <taxon>Gordonia</taxon>
    </lineage>
</organism>
<evidence type="ECO:0000256" key="6">
    <source>
        <dbReference type="ARBA" id="ARBA00022967"/>
    </source>
</evidence>
<feature type="transmembrane region" description="Helical" evidence="10">
    <location>
        <begin position="20"/>
        <end position="42"/>
    </location>
</feature>
<evidence type="ECO:0000256" key="2">
    <source>
        <dbReference type="ARBA" id="ARBA00022519"/>
    </source>
</evidence>
<dbReference type="SUPFAM" id="SSF52540">
    <property type="entry name" value="P-loop containing nucleoside triphosphate hydrolases"/>
    <property type="match status" value="1"/>
</dbReference>
<protein>
    <submittedName>
        <fullName evidence="12">ATP-binding cassette domain-containing protein</fullName>
    </submittedName>
</protein>
<accession>A0ABV6HAJ2</accession>
<feature type="transmembrane region" description="Helical" evidence="10">
    <location>
        <begin position="54"/>
        <end position="71"/>
    </location>
</feature>
<keyword evidence="2" id="KW-1003">Cell membrane</keyword>
<dbReference type="Proteomes" id="UP001589783">
    <property type="component" value="Unassembled WGS sequence"/>
</dbReference>
<feature type="transmembrane region" description="Helical" evidence="10">
    <location>
        <begin position="153"/>
        <end position="174"/>
    </location>
</feature>
<sequence length="497" mass="51383">MIYSDIAAVTGAAGRRDRLVFVGLTGLSTLLQASSVMTLIPVLHALFGDAPAQAWPWVGLLVLQLALTWLADGWAAGAGLRIGFGLLDAIATAGPAAIRRLGLDELESRRASRLRDLLATAVPESVSAVVLLGSPLIHAVALTPLLALLLLPVAWQLSVVALGGGLAMCAAVAASRRALAAAETAFADVDDPVLDFAWTRPERRGERADRRATAAVVKASRRRSLHLLAWQVPGHLLLSAVLIAVLLAFGAVVSHLYLSGQLSGVTAAAMAVVLLRIVEVTGALSLLSAPLSSAASMLAQLRALVEAERAEAGAAPIVVPDRPCAVTVAGVGYAYPGRAPVLRGIDLDLPAGSVTAVVGGSGSGKSTLLHVLAGLRRQSSGSILLDGQAAPTAVRRARAAVAFGEHAPGALLDKPAGLVLIDTETGVDVAATLERLRGTRTVVLVTRRPEVLALVDRVVVLEDGRVVEQGACAELTSRGGILSDLVGRWEQAENWQL</sequence>
<name>A0ABV6HAJ2_9ACTN</name>